<dbReference type="PANTHER" id="PTHR21530">
    <property type="entry name" value="PHEROMONE SHUTDOWN PROTEIN"/>
    <property type="match status" value="1"/>
</dbReference>
<evidence type="ECO:0008006" key="3">
    <source>
        <dbReference type="Google" id="ProtNLM"/>
    </source>
</evidence>
<sequence>MSSYGKKTIYILLFTTHFPFPFLIFSSETSSLKIIFSDSEAVEVLWQMRTQRRQTEPDLPDTVTRLATPEGSIVYLVGTAHFSDSSKKDVTTTIRAVQPDVVVVELCQYRVSMLKMDEKTLLKEAKDINLEKVQQAIKQNGVMSGLMQILLLKVSAHITEQLGMAPGGEFREAFKEAGKVPFCKFHLGDRPIPVTFKRAIAALSLWQKARLAWGLCFLSDPIRYKMLRNVNKRTFWSRPCQKIQLDLKFYFAVIYSGSCK</sequence>
<dbReference type="InterPro" id="IPR002816">
    <property type="entry name" value="TraB/PrgY/GumN_fam"/>
</dbReference>
<dbReference type="AlphaFoldDB" id="A0A672PMA5"/>
<proteinExistence type="predicted"/>
<dbReference type="Pfam" id="PF01963">
    <property type="entry name" value="TraB_PrgY_gumN"/>
    <property type="match status" value="1"/>
</dbReference>
<dbReference type="PANTHER" id="PTHR21530:SF7">
    <property type="entry name" value="TRAB DOMAIN-CONTAINING PROTEIN"/>
    <property type="match status" value="1"/>
</dbReference>
<reference evidence="1" key="2">
    <citation type="submission" date="2025-09" db="UniProtKB">
        <authorList>
            <consortium name="Ensembl"/>
        </authorList>
    </citation>
    <scope>IDENTIFICATION</scope>
</reference>
<keyword evidence="2" id="KW-1185">Reference proteome</keyword>
<dbReference type="CDD" id="cd14726">
    <property type="entry name" value="TraB_PrgY-like"/>
    <property type="match status" value="1"/>
</dbReference>
<evidence type="ECO:0000313" key="1">
    <source>
        <dbReference type="Ensembl" id="ENSSGRP00000064632.1"/>
    </source>
</evidence>
<dbReference type="Ensembl" id="ENSSGRT00000068914.1">
    <property type="protein sequence ID" value="ENSSGRP00000064632.1"/>
    <property type="gene ID" value="ENSSGRG00000033317.1"/>
</dbReference>
<dbReference type="InterPro" id="IPR046345">
    <property type="entry name" value="TraB_PrgY-like"/>
</dbReference>
<name>A0A672PMA5_SINGR</name>
<gene>
    <name evidence="1" type="primary">trabd</name>
</gene>
<reference evidence="1" key="1">
    <citation type="submission" date="2025-08" db="UniProtKB">
        <authorList>
            <consortium name="Ensembl"/>
        </authorList>
    </citation>
    <scope>IDENTIFICATION</scope>
</reference>
<organism evidence="1 2">
    <name type="scientific">Sinocyclocheilus grahami</name>
    <name type="common">Dianchi golden-line fish</name>
    <name type="synonym">Barbus grahami</name>
    <dbReference type="NCBI Taxonomy" id="75366"/>
    <lineage>
        <taxon>Eukaryota</taxon>
        <taxon>Metazoa</taxon>
        <taxon>Chordata</taxon>
        <taxon>Craniata</taxon>
        <taxon>Vertebrata</taxon>
        <taxon>Euteleostomi</taxon>
        <taxon>Actinopterygii</taxon>
        <taxon>Neopterygii</taxon>
        <taxon>Teleostei</taxon>
        <taxon>Ostariophysi</taxon>
        <taxon>Cypriniformes</taxon>
        <taxon>Cyprinidae</taxon>
        <taxon>Cyprininae</taxon>
        <taxon>Sinocyclocheilus</taxon>
    </lineage>
</organism>
<dbReference type="Proteomes" id="UP000472262">
    <property type="component" value="Unassembled WGS sequence"/>
</dbReference>
<accession>A0A672PMA5</accession>
<protein>
    <recommendedName>
        <fullName evidence="3">TraB domain containing</fullName>
    </recommendedName>
</protein>
<evidence type="ECO:0000313" key="2">
    <source>
        <dbReference type="Proteomes" id="UP000472262"/>
    </source>
</evidence>